<evidence type="ECO:0000256" key="3">
    <source>
        <dbReference type="SAM" id="SignalP"/>
    </source>
</evidence>
<evidence type="ECO:0000313" key="4">
    <source>
        <dbReference type="EMBL" id="TFD78616.1"/>
    </source>
</evidence>
<reference evidence="4 5" key="1">
    <citation type="submission" date="2019-03" db="EMBL/GenBank/DDBJ databases">
        <title>Genomics of glacier-inhabiting Cryobacterium strains.</title>
        <authorList>
            <person name="Liu Q."/>
            <person name="Xin Y.-H."/>
        </authorList>
    </citation>
    <scope>NUCLEOTIDE SEQUENCE [LARGE SCALE GENOMIC DNA]</scope>
    <source>
        <strain evidence="4 5">CGMCC 1.4292</strain>
    </source>
</reference>
<accession>A0A4Y8KQC9</accession>
<dbReference type="Pfam" id="PF11999">
    <property type="entry name" value="Ice_binding"/>
    <property type="match status" value="1"/>
</dbReference>
<dbReference type="InterPro" id="IPR021884">
    <property type="entry name" value="Ice-bd_prot"/>
</dbReference>
<dbReference type="AlphaFoldDB" id="A0A4Y8KQC9"/>
<keyword evidence="5" id="KW-1185">Reference proteome</keyword>
<sequence>MTTFQQLSTSRKRLLAAALAVTMIGLGTAGFGAAANADPLPQAPVPLGVAGTFAILSQTGVTDVPSSAVTGNVGASPITGAAILLTCPEVTGTIFSVDASGPACKVTNSTLLTTAVGDMGIAYTDAAGRTDPDFVNLGAGEIGGLTLHPGLYKWSTDVSISNDVKLVGGPNDVFIFQISGDITEAAAKNVTLTGGVQAKNVFWQTAGSVSVGTTAHFEGTILSKTLIAMKTGASINGRLLAQTAVTLQSNTVTEPAN</sequence>
<dbReference type="Proteomes" id="UP000298218">
    <property type="component" value="Unassembled WGS sequence"/>
</dbReference>
<dbReference type="EMBL" id="SOHQ01000028">
    <property type="protein sequence ID" value="TFD78616.1"/>
    <property type="molecule type" value="Genomic_DNA"/>
</dbReference>
<gene>
    <name evidence="4" type="ORF">E3T53_10600</name>
</gene>
<proteinExistence type="inferred from homology"/>
<organism evidence="4 5">
    <name type="scientific">Cryobacterium psychrophilum</name>
    <dbReference type="NCBI Taxonomy" id="41988"/>
    <lineage>
        <taxon>Bacteria</taxon>
        <taxon>Bacillati</taxon>
        <taxon>Actinomycetota</taxon>
        <taxon>Actinomycetes</taxon>
        <taxon>Micrococcales</taxon>
        <taxon>Microbacteriaceae</taxon>
        <taxon>Cryobacterium</taxon>
    </lineage>
</organism>
<dbReference type="OrthoDB" id="2082707at2"/>
<evidence type="ECO:0000313" key="5">
    <source>
        <dbReference type="Proteomes" id="UP000298218"/>
    </source>
</evidence>
<name>A0A4Y8KQC9_9MICO</name>
<evidence type="ECO:0000256" key="1">
    <source>
        <dbReference type="ARBA" id="ARBA00005445"/>
    </source>
</evidence>
<protein>
    <submittedName>
        <fullName evidence="4">DUF3494 domain-containing protein</fullName>
    </submittedName>
</protein>
<keyword evidence="2 3" id="KW-0732">Signal</keyword>
<dbReference type="RefSeq" id="WP_134174036.1">
    <property type="nucleotide sequence ID" value="NZ_SODI01000001.1"/>
</dbReference>
<comment type="similarity">
    <text evidence="1">Belongs to the ice-binding protein family.</text>
</comment>
<feature type="signal peptide" evidence="3">
    <location>
        <begin position="1"/>
        <end position="29"/>
    </location>
</feature>
<evidence type="ECO:0000256" key="2">
    <source>
        <dbReference type="ARBA" id="ARBA00022729"/>
    </source>
</evidence>
<comment type="caution">
    <text evidence="4">The sequence shown here is derived from an EMBL/GenBank/DDBJ whole genome shotgun (WGS) entry which is preliminary data.</text>
</comment>
<feature type="chain" id="PRO_5038853092" evidence="3">
    <location>
        <begin position="30"/>
        <end position="257"/>
    </location>
</feature>